<gene>
    <name evidence="1" type="ORF">FA95DRAFT_923232</name>
</gene>
<dbReference type="EMBL" id="MU275876">
    <property type="protein sequence ID" value="KAI0049212.1"/>
    <property type="molecule type" value="Genomic_DNA"/>
</dbReference>
<reference evidence="1" key="1">
    <citation type="submission" date="2021-02" db="EMBL/GenBank/DDBJ databases">
        <authorList>
            <consortium name="DOE Joint Genome Institute"/>
            <person name="Ahrendt S."/>
            <person name="Looney B.P."/>
            <person name="Miyauchi S."/>
            <person name="Morin E."/>
            <person name="Drula E."/>
            <person name="Courty P.E."/>
            <person name="Chicoki N."/>
            <person name="Fauchery L."/>
            <person name="Kohler A."/>
            <person name="Kuo A."/>
            <person name="Labutti K."/>
            <person name="Pangilinan J."/>
            <person name="Lipzen A."/>
            <person name="Riley R."/>
            <person name="Andreopoulos W."/>
            <person name="He G."/>
            <person name="Johnson J."/>
            <person name="Barry K.W."/>
            <person name="Grigoriev I.V."/>
            <person name="Nagy L."/>
            <person name="Hibbett D."/>
            <person name="Henrissat B."/>
            <person name="Matheny P.B."/>
            <person name="Labbe J."/>
            <person name="Martin F."/>
        </authorList>
    </citation>
    <scope>NUCLEOTIDE SEQUENCE</scope>
    <source>
        <strain evidence="1">FP105234-sp</strain>
    </source>
</reference>
<reference evidence="1" key="2">
    <citation type="journal article" date="2022" name="New Phytol.">
        <title>Evolutionary transition to the ectomycorrhizal habit in the genomes of a hyperdiverse lineage of mushroom-forming fungi.</title>
        <authorList>
            <person name="Looney B."/>
            <person name="Miyauchi S."/>
            <person name="Morin E."/>
            <person name="Drula E."/>
            <person name="Courty P.E."/>
            <person name="Kohler A."/>
            <person name="Kuo A."/>
            <person name="LaButti K."/>
            <person name="Pangilinan J."/>
            <person name="Lipzen A."/>
            <person name="Riley R."/>
            <person name="Andreopoulos W."/>
            <person name="He G."/>
            <person name="Johnson J."/>
            <person name="Nolan M."/>
            <person name="Tritt A."/>
            <person name="Barry K.W."/>
            <person name="Grigoriev I.V."/>
            <person name="Nagy L.G."/>
            <person name="Hibbett D."/>
            <person name="Henrissat B."/>
            <person name="Matheny P.B."/>
            <person name="Labbe J."/>
            <person name="Martin F.M."/>
        </authorList>
    </citation>
    <scope>NUCLEOTIDE SEQUENCE</scope>
    <source>
        <strain evidence="1">FP105234-sp</strain>
    </source>
</reference>
<accession>A0ACB8RZD5</accession>
<name>A0ACB8RZD5_9AGAM</name>
<keyword evidence="2" id="KW-1185">Reference proteome</keyword>
<protein>
    <submittedName>
        <fullName evidence="1">Uncharacterized protein</fullName>
    </submittedName>
</protein>
<organism evidence="1 2">
    <name type="scientific">Auriscalpium vulgare</name>
    <dbReference type="NCBI Taxonomy" id="40419"/>
    <lineage>
        <taxon>Eukaryota</taxon>
        <taxon>Fungi</taxon>
        <taxon>Dikarya</taxon>
        <taxon>Basidiomycota</taxon>
        <taxon>Agaricomycotina</taxon>
        <taxon>Agaricomycetes</taxon>
        <taxon>Russulales</taxon>
        <taxon>Auriscalpiaceae</taxon>
        <taxon>Auriscalpium</taxon>
    </lineage>
</organism>
<proteinExistence type="predicted"/>
<comment type="caution">
    <text evidence="1">The sequence shown here is derived from an EMBL/GenBank/DDBJ whole genome shotgun (WGS) entry which is preliminary data.</text>
</comment>
<evidence type="ECO:0000313" key="1">
    <source>
        <dbReference type="EMBL" id="KAI0049212.1"/>
    </source>
</evidence>
<sequence>MPLKMGIDDFCFLSPSEYMIVIPRGYLDVYSFEDPATHRNVYPTLLRRFGLPRLRPGYYYWYISATANPIPGAPHSEGTAPSSAPSAEQAPTSTEHPDVMPFTSYTPAPTPFSLPAFHARPDDGLIACSLGTLNPSTHAPVDCFVFFIRASMLLELARSNKAEASEESTYDALMAAASAGLPPMTHHHPHTAFPSFAIPATDNDQPPQPVNSLASMFVEPLDIHATSAFAEDIHDLSTFVSSPTTTSTNLPPSHQSLAAPSLLAPLPSSSVPSSPPYPSGILNPDPSPLTPAPTSPALQFSNLTAPALPAPLPPPPVAVPPFALFPPVPSAMLHPHVPPAAHVAWEDWGPRATRWFGDMLSSDWQHAVHGFRTVERVAQDPQATRHRIRVRDYNPLLVARERARDKGKGRVRAEAAEVEAQDKAKAAAGDENEKAREPAEGSGPSVRLVTEASTIRAGVAFVRDVVSWLPYREVVTEQAIEVSDVMLDDNRILCLKVRSITVWCCCRVEADALVQRGPEGQLSSMDVLTF</sequence>
<dbReference type="Proteomes" id="UP000814033">
    <property type="component" value="Unassembled WGS sequence"/>
</dbReference>
<evidence type="ECO:0000313" key="2">
    <source>
        <dbReference type="Proteomes" id="UP000814033"/>
    </source>
</evidence>